<keyword evidence="6 9" id="KW-0472">Membrane</keyword>
<dbReference type="SUPFAM" id="SSF53822">
    <property type="entry name" value="Periplasmic binding protein-like I"/>
    <property type="match status" value="1"/>
</dbReference>
<evidence type="ECO:0000256" key="6">
    <source>
        <dbReference type="ARBA" id="ARBA00023136"/>
    </source>
</evidence>
<keyword evidence="12" id="KW-1185">Reference proteome</keyword>
<keyword evidence="3 9" id="KW-0812">Transmembrane</keyword>
<evidence type="ECO:0000256" key="7">
    <source>
        <dbReference type="ARBA" id="ARBA00023239"/>
    </source>
</evidence>
<dbReference type="SUPFAM" id="SSF56112">
    <property type="entry name" value="Protein kinase-like (PK-like)"/>
    <property type="match status" value="1"/>
</dbReference>
<dbReference type="Pfam" id="PF07714">
    <property type="entry name" value="PK_Tyr_Ser-Thr"/>
    <property type="match status" value="1"/>
</dbReference>
<dbReference type="EMBL" id="JBJQND010000011">
    <property type="protein sequence ID" value="KAL3862181.1"/>
    <property type="molecule type" value="Genomic_DNA"/>
</dbReference>
<evidence type="ECO:0000313" key="11">
    <source>
        <dbReference type="EMBL" id="KAL3862181.1"/>
    </source>
</evidence>
<keyword evidence="5 9" id="KW-1133">Transmembrane helix</keyword>
<dbReference type="AlphaFoldDB" id="A0ABD3VLZ2"/>
<dbReference type="Proteomes" id="UP001634394">
    <property type="component" value="Unassembled WGS sequence"/>
</dbReference>
<accession>A0ABD3VLZ2</accession>
<evidence type="ECO:0000256" key="9">
    <source>
        <dbReference type="SAM" id="Phobius"/>
    </source>
</evidence>
<evidence type="ECO:0000259" key="10">
    <source>
        <dbReference type="PROSITE" id="PS50011"/>
    </source>
</evidence>
<evidence type="ECO:0000313" key="12">
    <source>
        <dbReference type="Proteomes" id="UP001634394"/>
    </source>
</evidence>
<proteinExistence type="predicted"/>
<dbReference type="InterPro" id="IPR050401">
    <property type="entry name" value="Cyclic_nucleotide_synthase"/>
</dbReference>
<name>A0ABD3VLZ2_SINWO</name>
<dbReference type="InterPro" id="IPR001245">
    <property type="entry name" value="Ser-Thr/Tyr_kinase_cat_dom"/>
</dbReference>
<dbReference type="InterPro" id="IPR000719">
    <property type="entry name" value="Prot_kinase_dom"/>
</dbReference>
<dbReference type="PROSITE" id="PS00022">
    <property type="entry name" value="EGF_1"/>
    <property type="match status" value="2"/>
</dbReference>
<gene>
    <name evidence="11" type="ORF">ACJMK2_008168</name>
</gene>
<feature type="transmembrane region" description="Helical" evidence="9">
    <location>
        <begin position="869"/>
        <end position="891"/>
    </location>
</feature>
<protein>
    <recommendedName>
        <fullName evidence="2">guanylate cyclase</fullName>
        <ecNumber evidence="2">4.6.1.2</ecNumber>
    </recommendedName>
</protein>
<dbReference type="GO" id="GO:0016020">
    <property type="term" value="C:membrane"/>
    <property type="evidence" value="ECO:0007669"/>
    <property type="project" value="UniProtKB-SubCell"/>
</dbReference>
<comment type="subcellular location">
    <subcellularLocation>
        <location evidence="1">Membrane</location>
    </subcellularLocation>
</comment>
<dbReference type="PANTHER" id="PTHR11920">
    <property type="entry name" value="GUANYLYL CYCLASE"/>
    <property type="match status" value="1"/>
</dbReference>
<dbReference type="InterPro" id="IPR001828">
    <property type="entry name" value="ANF_lig-bd_rcpt"/>
</dbReference>
<dbReference type="PROSITE" id="PS01186">
    <property type="entry name" value="EGF_2"/>
    <property type="match status" value="1"/>
</dbReference>
<dbReference type="GO" id="GO:0000166">
    <property type="term" value="F:nucleotide binding"/>
    <property type="evidence" value="ECO:0007669"/>
    <property type="project" value="UniProtKB-KW"/>
</dbReference>
<dbReference type="EC" id="4.6.1.2" evidence="2"/>
<feature type="non-terminal residue" evidence="11">
    <location>
        <position position="1119"/>
    </location>
</feature>
<dbReference type="Gene3D" id="3.40.50.2300">
    <property type="match status" value="2"/>
</dbReference>
<evidence type="ECO:0000256" key="4">
    <source>
        <dbReference type="ARBA" id="ARBA00022741"/>
    </source>
</evidence>
<keyword evidence="8" id="KW-0141">cGMP biosynthesis</keyword>
<dbReference type="InterPro" id="IPR028082">
    <property type="entry name" value="Peripla_BP_I"/>
</dbReference>
<dbReference type="InterPro" id="IPR000742">
    <property type="entry name" value="EGF"/>
</dbReference>
<dbReference type="Gene3D" id="1.10.510.10">
    <property type="entry name" value="Transferase(Phosphotransferase) domain 1"/>
    <property type="match status" value="1"/>
</dbReference>
<comment type="caution">
    <text evidence="11">The sequence shown here is derived from an EMBL/GenBank/DDBJ whole genome shotgun (WGS) entry which is preliminary data.</text>
</comment>
<evidence type="ECO:0000256" key="3">
    <source>
        <dbReference type="ARBA" id="ARBA00022692"/>
    </source>
</evidence>
<dbReference type="Pfam" id="PF01094">
    <property type="entry name" value="ANF_receptor"/>
    <property type="match status" value="1"/>
</dbReference>
<evidence type="ECO:0000256" key="1">
    <source>
        <dbReference type="ARBA" id="ARBA00004370"/>
    </source>
</evidence>
<sequence length="1119" mass="124464">MEDGARVQSVELHTLNYSVSTIDILTARNPGIPDEWVESGAPAAKLEFVVPPPTLVVANQPFNISAKILDADGNVLTDGYDSALLVELQIASDYYSQDFVANYKNGNVLNNVKSSVMFSWKFGIGEVRFGGPETEIIGMRAVDGIVTFIDVRIIDVTANVRLNLTMTDPYFPLLREHNLYTNFGSKEVLVEKEISVYLVNISLENDPSILISDPIEVVAQRAARLVLLNGADVKPKQGANFPIEDNIIVEIQDSAGQRIYSGPDSSMEVTVAVNPGNVCLSRDSTFVTTEGQGTFMGSICEPVALVSLTFQIILNGTLISSEPTIDLEITNEIHLAHFGNFKFSGIGLNIGADLDSFVHFCKDDINSGKLGLLKGRQVIVHSSDNENSDLMVVVAKYREMIHLGMLYPHMKIRGILGFGSNYITDKLAPLLRGDQMPQLAMKEDQHDFENLVTFPYFSRICWEMGSYAQSVLLGAKSKGWTKMIFLRQEGIKLDDVDFIKGKQLNIDLIEIIIPVIPLDNYTEIGVYYEQMNQIKETSTKIILVFVTAPLLYKLMREAIIYGVAPMHGYQWATAGDIVWQLPYANEHPLCLQVTAKFAIGYDGMHLYALAMNSFVQKNLTITGPKLALEVRNVELRGLTGLIKLEENGNRPGFVGFLCIMDPHPPMLGVPISAVAIINRYYFLENENSLQQAELRAEAQLPLSLPPYNMIINPFTLPNTTHLNKRRYNSSTGILCTLNEVPVPIPPSTEPPHPTVLEEYAVAPFYCDQGCGGDKTDEFDITKYEKGTCISQDQCSCNEGYYGQFCENMICSCRNGHCLVPKMCICDNGWKGTHCDKAICIFPCEHGTCTDPNICTCDSAYIGSTCDTHLAIPVVLSIFGFIAFILGLTYTIRRLWKRFHWAAALANLDWRVKWDEEIQFGVTAVSVVSATASSNVVQNFVLWKNQKCYCQVYDCDTLQVNSARVRMEIVQLRELRHANLVTFIGACLEHPHVCILTEGCPKGSLEDLLANDNVKLGLEFKFSLVKDICRGMEYLHRSSIGSHGRLKSSNCLVDNRWTCKISGFGVPKIRYDGPRKSLDPAESFVYKTTNLFWTAPELLTPMVKSLNDVRNGTPAGDVYS</sequence>
<dbReference type="GO" id="GO:0004383">
    <property type="term" value="F:guanylate cyclase activity"/>
    <property type="evidence" value="ECO:0007669"/>
    <property type="project" value="UniProtKB-EC"/>
</dbReference>
<organism evidence="11 12">
    <name type="scientific">Sinanodonta woodiana</name>
    <name type="common">Chinese pond mussel</name>
    <name type="synonym">Anodonta woodiana</name>
    <dbReference type="NCBI Taxonomy" id="1069815"/>
    <lineage>
        <taxon>Eukaryota</taxon>
        <taxon>Metazoa</taxon>
        <taxon>Spiralia</taxon>
        <taxon>Lophotrochozoa</taxon>
        <taxon>Mollusca</taxon>
        <taxon>Bivalvia</taxon>
        <taxon>Autobranchia</taxon>
        <taxon>Heteroconchia</taxon>
        <taxon>Palaeoheterodonta</taxon>
        <taxon>Unionida</taxon>
        <taxon>Unionoidea</taxon>
        <taxon>Unionidae</taxon>
        <taxon>Unioninae</taxon>
        <taxon>Sinanodonta</taxon>
    </lineage>
</organism>
<evidence type="ECO:0000256" key="8">
    <source>
        <dbReference type="ARBA" id="ARBA00023293"/>
    </source>
</evidence>
<dbReference type="InterPro" id="IPR011009">
    <property type="entry name" value="Kinase-like_dom_sf"/>
</dbReference>
<keyword evidence="7" id="KW-0456">Lyase</keyword>
<keyword evidence="4" id="KW-0547">Nucleotide-binding</keyword>
<dbReference type="PANTHER" id="PTHR11920:SF494">
    <property type="entry name" value="ATRIAL NATRIURETIC PEPTIDE RECEPTOR 2"/>
    <property type="match status" value="1"/>
</dbReference>
<dbReference type="PROSITE" id="PS50011">
    <property type="entry name" value="PROTEIN_KINASE_DOM"/>
    <property type="match status" value="1"/>
</dbReference>
<evidence type="ECO:0000256" key="5">
    <source>
        <dbReference type="ARBA" id="ARBA00022989"/>
    </source>
</evidence>
<feature type="domain" description="Protein kinase" evidence="10">
    <location>
        <begin position="913"/>
        <end position="1119"/>
    </location>
</feature>
<reference evidence="11 12" key="1">
    <citation type="submission" date="2024-11" db="EMBL/GenBank/DDBJ databases">
        <title>Chromosome-level genome assembly of the freshwater bivalve Anodonta woodiana.</title>
        <authorList>
            <person name="Chen X."/>
        </authorList>
    </citation>
    <scope>NUCLEOTIDE SEQUENCE [LARGE SCALE GENOMIC DNA]</scope>
    <source>
        <strain evidence="11">MN2024</strain>
        <tissue evidence="11">Gills</tissue>
    </source>
</reference>
<dbReference type="Gene3D" id="2.10.25.10">
    <property type="entry name" value="Laminin"/>
    <property type="match status" value="1"/>
</dbReference>
<evidence type="ECO:0000256" key="2">
    <source>
        <dbReference type="ARBA" id="ARBA00012202"/>
    </source>
</evidence>